<feature type="region of interest" description="Disordered" evidence="7">
    <location>
        <begin position="294"/>
        <end position="319"/>
    </location>
</feature>
<dbReference type="GO" id="GO:0034388">
    <property type="term" value="C:Pwp2p-containing subcomplex of 90S preribosome"/>
    <property type="evidence" value="ECO:0007669"/>
    <property type="project" value="TreeGrafter"/>
</dbReference>
<evidence type="ECO:0000313" key="10">
    <source>
        <dbReference type="Proteomes" id="UP001221142"/>
    </source>
</evidence>
<dbReference type="Pfam" id="PF04003">
    <property type="entry name" value="Utp12"/>
    <property type="match status" value="1"/>
</dbReference>
<comment type="subcellular location">
    <subcellularLocation>
        <location evidence="1">Nucleus</location>
        <location evidence="1">Nucleolus</location>
    </subcellularLocation>
</comment>
<dbReference type="PROSITE" id="PS00678">
    <property type="entry name" value="WD_REPEATS_1"/>
    <property type="match status" value="4"/>
</dbReference>
<dbReference type="PRINTS" id="PR00320">
    <property type="entry name" value="GPROTEINBRPT"/>
</dbReference>
<evidence type="ECO:0000256" key="1">
    <source>
        <dbReference type="ARBA" id="ARBA00004604"/>
    </source>
</evidence>
<feature type="repeat" description="WD" evidence="6">
    <location>
        <begin position="615"/>
        <end position="647"/>
    </location>
</feature>
<dbReference type="InterPro" id="IPR036322">
    <property type="entry name" value="WD40_repeat_dom_sf"/>
</dbReference>
<dbReference type="EMBL" id="JARKIF010000005">
    <property type="protein sequence ID" value="KAJ7638718.1"/>
    <property type="molecule type" value="Genomic_DNA"/>
</dbReference>
<dbReference type="GO" id="GO:0032040">
    <property type="term" value="C:small-subunit processome"/>
    <property type="evidence" value="ECO:0007669"/>
    <property type="project" value="TreeGrafter"/>
</dbReference>
<dbReference type="FunFam" id="2.130.10.10:FF:000157">
    <property type="entry name" value="WD repeat domain 3"/>
    <property type="match status" value="1"/>
</dbReference>
<dbReference type="Proteomes" id="UP001221142">
    <property type="component" value="Unassembled WGS sequence"/>
</dbReference>
<sequence>MVASYSRHGPTQAFGIVCSSSANSEYDGKLAYVPALEDILVWDVKKGQMLSMWHETGHRAEVTAVLRSPQKDTFAVGYADGSIRLWSASAGSVLTTFNGHKKAVTALAFDEGGTRLASGSQDTDLIVWDVVGEAGLFRLRGHRDQITSVQFIATADNLPSTSTASASGLLLSASKDTFLKLWDLSTQHCVQTVVAHRSEIWTMSLDPEQNLLFTGSGEGEVKAWKLDHEAFAEGLKETETGEIAKMIHPVANLPLSSNHRVSQITFHPTQPYLAVQSQDRSVELFRIRTEEEIRKKQTRRKKRSKEKKKEKGVEDEDMEDENTQEIQLIDLFTPHLVVRASGKVRSFTFGPDDTSTKGNVQLFVALATNALEVYTIPPPAKSKDVPPEATRLYSVDLPGHRTDVRTLCLSSDDRVLASASNGSLKLWNMKTTSCIRTMQCGYAICSTFLPGDRQIAVGTKTGEILIYDLASSSLIETIQAHTATVWSLHVRGDGQALVSGSADKDVKFWEFEQKDSSEINGKLLSLVHIRTLKMTDDVLSVRYSPNGKLLAVALLDSTVKVFYQDTLKFFLSLYGHKLPVLSMDISHDSKLIVTCSADKNVKIWGLDFGDCHKSIFAHDESVMQVAFEHNSHYFWTVGKDKMLKYWDGDKFENIQKLEGHHGEVWALALSHEGSFVVTGSHDKSIRVWEKLDEPLFLEEERERELENIYESGIADSLNRGDAPIGSGVGNGAGDMAQPEATGVTKQTTETLMAGERIMEALDLADTERATFREYEEAMSRLSGDAMRLAPPPRNAVLAAYDLEPEAWVLRVVERVQSTALQDALLVLPFGKVISLMTYLNIWAQRDWNITLVSRIIFFLLKTHHHQIVANRIMRTALIPLRKHLRSALQRQKEVMGYNLAALQYIKRRNDADRVAQFYEEGLDEEKVRAKIAEGKKRKRVTLKS</sequence>
<dbReference type="InterPro" id="IPR015943">
    <property type="entry name" value="WD40/YVTN_repeat-like_dom_sf"/>
</dbReference>
<dbReference type="InterPro" id="IPR051570">
    <property type="entry name" value="TBC1_cilium_biogenesis"/>
</dbReference>
<gene>
    <name evidence="9" type="ORF">FB45DRAFT_409866</name>
</gene>
<evidence type="ECO:0000313" key="9">
    <source>
        <dbReference type="EMBL" id="KAJ7638718.1"/>
    </source>
</evidence>
<dbReference type="SUPFAM" id="SSF50978">
    <property type="entry name" value="WD40 repeat-like"/>
    <property type="match status" value="1"/>
</dbReference>
<dbReference type="Gene3D" id="2.130.10.10">
    <property type="entry name" value="YVTN repeat-like/Quinoprotein amine dehydrogenase"/>
    <property type="match status" value="4"/>
</dbReference>
<dbReference type="SUPFAM" id="SSF117289">
    <property type="entry name" value="Nucleoporin domain"/>
    <property type="match status" value="1"/>
</dbReference>
<proteinExistence type="inferred from homology"/>
<protein>
    <submittedName>
        <fullName evidence="9">WD-repeat-containing protein</fullName>
    </submittedName>
</protein>
<evidence type="ECO:0000256" key="7">
    <source>
        <dbReference type="SAM" id="MobiDB-lite"/>
    </source>
</evidence>
<feature type="repeat" description="WD" evidence="6">
    <location>
        <begin position="397"/>
        <end position="437"/>
    </location>
</feature>
<dbReference type="GO" id="GO:0030515">
    <property type="term" value="F:snoRNA binding"/>
    <property type="evidence" value="ECO:0007669"/>
    <property type="project" value="TreeGrafter"/>
</dbReference>
<keyword evidence="10" id="KW-1185">Reference proteome</keyword>
<feature type="repeat" description="WD" evidence="6">
    <location>
        <begin position="193"/>
        <end position="227"/>
    </location>
</feature>
<comment type="caution">
    <text evidence="9">The sequence shown here is derived from an EMBL/GenBank/DDBJ whole genome shotgun (WGS) entry which is preliminary data.</text>
</comment>
<feature type="repeat" description="WD" evidence="6">
    <location>
        <begin position="478"/>
        <end position="519"/>
    </location>
</feature>
<feature type="repeat" description="WD" evidence="6">
    <location>
        <begin position="657"/>
        <end position="689"/>
    </location>
</feature>
<feature type="repeat" description="WD" evidence="6">
    <location>
        <begin position="55"/>
        <end position="96"/>
    </location>
</feature>
<comment type="similarity">
    <text evidence="5">Belongs to the WD repeat WDR3/UTP12 family.</text>
</comment>
<keyword evidence="3" id="KW-0677">Repeat</keyword>
<dbReference type="InterPro" id="IPR001680">
    <property type="entry name" value="WD40_rpt"/>
</dbReference>
<dbReference type="PANTHER" id="PTHR19853">
    <property type="entry name" value="WD REPEAT CONTAINING PROTEIN 3 WDR3"/>
    <property type="match status" value="1"/>
</dbReference>
<keyword evidence="2 6" id="KW-0853">WD repeat</keyword>
<evidence type="ECO:0000256" key="5">
    <source>
        <dbReference type="ARBA" id="ARBA00038229"/>
    </source>
</evidence>
<feature type="repeat" description="WD" evidence="6">
    <location>
        <begin position="139"/>
        <end position="192"/>
    </location>
</feature>
<evidence type="ECO:0000259" key="8">
    <source>
        <dbReference type="Pfam" id="PF04003"/>
    </source>
</evidence>
<feature type="repeat" description="WD" evidence="6">
    <location>
        <begin position="97"/>
        <end position="130"/>
    </location>
</feature>
<dbReference type="GO" id="GO:0030490">
    <property type="term" value="P:maturation of SSU-rRNA"/>
    <property type="evidence" value="ECO:0007669"/>
    <property type="project" value="TreeGrafter"/>
</dbReference>
<dbReference type="PROSITE" id="PS50082">
    <property type="entry name" value="WD_REPEATS_2"/>
    <property type="match status" value="9"/>
</dbReference>
<dbReference type="InterPro" id="IPR020472">
    <property type="entry name" value="WD40_PAC1"/>
</dbReference>
<evidence type="ECO:0000256" key="3">
    <source>
        <dbReference type="ARBA" id="ARBA00022737"/>
    </source>
</evidence>
<evidence type="ECO:0000256" key="4">
    <source>
        <dbReference type="ARBA" id="ARBA00023242"/>
    </source>
</evidence>
<organism evidence="9 10">
    <name type="scientific">Roridomyces roridus</name>
    <dbReference type="NCBI Taxonomy" id="1738132"/>
    <lineage>
        <taxon>Eukaryota</taxon>
        <taxon>Fungi</taxon>
        <taxon>Dikarya</taxon>
        <taxon>Basidiomycota</taxon>
        <taxon>Agaricomycotina</taxon>
        <taxon>Agaricomycetes</taxon>
        <taxon>Agaricomycetidae</taxon>
        <taxon>Agaricales</taxon>
        <taxon>Marasmiineae</taxon>
        <taxon>Mycenaceae</taxon>
        <taxon>Roridomyces</taxon>
    </lineage>
</organism>
<feature type="compositionally biased region" description="Basic residues" evidence="7">
    <location>
        <begin position="296"/>
        <end position="306"/>
    </location>
</feature>
<dbReference type="Pfam" id="PF25172">
    <property type="entry name" value="Beta-prop_WDR3_2nd"/>
    <property type="match status" value="1"/>
</dbReference>
<dbReference type="CDD" id="cd00200">
    <property type="entry name" value="WD40"/>
    <property type="match status" value="2"/>
</dbReference>
<dbReference type="PROSITE" id="PS50294">
    <property type="entry name" value="WD_REPEATS_REGION"/>
    <property type="match status" value="8"/>
</dbReference>
<dbReference type="Pfam" id="PF25173">
    <property type="entry name" value="Beta-prop_WDR3_1st"/>
    <property type="match status" value="1"/>
</dbReference>
<keyword evidence="4" id="KW-0539">Nucleus</keyword>
<evidence type="ECO:0000256" key="2">
    <source>
        <dbReference type="ARBA" id="ARBA00022574"/>
    </source>
</evidence>
<reference evidence="9" key="1">
    <citation type="submission" date="2023-03" db="EMBL/GenBank/DDBJ databases">
        <title>Massive genome expansion in bonnet fungi (Mycena s.s.) driven by repeated elements and novel gene families across ecological guilds.</title>
        <authorList>
            <consortium name="Lawrence Berkeley National Laboratory"/>
            <person name="Harder C.B."/>
            <person name="Miyauchi S."/>
            <person name="Viragh M."/>
            <person name="Kuo A."/>
            <person name="Thoen E."/>
            <person name="Andreopoulos B."/>
            <person name="Lu D."/>
            <person name="Skrede I."/>
            <person name="Drula E."/>
            <person name="Henrissat B."/>
            <person name="Morin E."/>
            <person name="Kohler A."/>
            <person name="Barry K."/>
            <person name="LaButti K."/>
            <person name="Morin E."/>
            <person name="Salamov A."/>
            <person name="Lipzen A."/>
            <person name="Mereny Z."/>
            <person name="Hegedus B."/>
            <person name="Baldrian P."/>
            <person name="Stursova M."/>
            <person name="Weitz H."/>
            <person name="Taylor A."/>
            <person name="Grigoriev I.V."/>
            <person name="Nagy L.G."/>
            <person name="Martin F."/>
            <person name="Kauserud H."/>
        </authorList>
    </citation>
    <scope>NUCLEOTIDE SEQUENCE</scope>
    <source>
        <strain evidence="9">9284</strain>
    </source>
</reference>
<dbReference type="PANTHER" id="PTHR19853:SF0">
    <property type="entry name" value="WD REPEAT-CONTAINING PROTEIN 3"/>
    <property type="match status" value="1"/>
</dbReference>
<name>A0AAD7FTR7_9AGAR</name>
<accession>A0AAD7FTR7</accession>
<dbReference type="InterPro" id="IPR019775">
    <property type="entry name" value="WD40_repeat_CS"/>
</dbReference>
<dbReference type="SMART" id="SM00320">
    <property type="entry name" value="WD40"/>
    <property type="match status" value="12"/>
</dbReference>
<dbReference type="AlphaFoldDB" id="A0AAD7FTR7"/>
<feature type="repeat" description="WD" evidence="6">
    <location>
        <begin position="573"/>
        <end position="614"/>
    </location>
</feature>
<dbReference type="InterPro" id="IPR007148">
    <property type="entry name" value="SSU_processome_Utp12"/>
</dbReference>
<feature type="domain" description="Small-subunit processome Utp12" evidence="8">
    <location>
        <begin position="805"/>
        <end position="907"/>
    </location>
</feature>
<dbReference type="FunFam" id="2.130.10.10:FF:000178">
    <property type="entry name" value="WD repeat domain 3"/>
    <property type="match status" value="1"/>
</dbReference>
<evidence type="ECO:0000256" key="6">
    <source>
        <dbReference type="PROSITE-ProRule" id="PRU00221"/>
    </source>
</evidence>